<dbReference type="AlphaFoldDB" id="A0A510Y7J7"/>
<reference evidence="2 3" key="1">
    <citation type="submission" date="2019-07" db="EMBL/GenBank/DDBJ databases">
        <title>Whole genome shotgun sequence of Marinococcus halophilus NBRC 102359.</title>
        <authorList>
            <person name="Hosoyama A."/>
            <person name="Uohara A."/>
            <person name="Ohji S."/>
            <person name="Ichikawa N."/>
        </authorList>
    </citation>
    <scope>NUCLEOTIDE SEQUENCE [LARGE SCALE GENOMIC DNA]</scope>
    <source>
        <strain evidence="2 3">NBRC 102359</strain>
    </source>
</reference>
<dbReference type="OrthoDB" id="9795206at2"/>
<dbReference type="GO" id="GO:0005737">
    <property type="term" value="C:cytoplasm"/>
    <property type="evidence" value="ECO:0007669"/>
    <property type="project" value="TreeGrafter"/>
</dbReference>
<dbReference type="GO" id="GO:1990189">
    <property type="term" value="F:protein N-terminal-serine acetyltransferase activity"/>
    <property type="evidence" value="ECO:0007669"/>
    <property type="project" value="TreeGrafter"/>
</dbReference>
<evidence type="ECO:0000259" key="1">
    <source>
        <dbReference type="PROSITE" id="PS51186"/>
    </source>
</evidence>
<keyword evidence="2" id="KW-0808">Transferase</keyword>
<dbReference type="PROSITE" id="PS51186">
    <property type="entry name" value="GNAT"/>
    <property type="match status" value="1"/>
</dbReference>
<dbReference type="GO" id="GO:0008999">
    <property type="term" value="F:protein-N-terminal-alanine acetyltransferase activity"/>
    <property type="evidence" value="ECO:0007669"/>
    <property type="project" value="TreeGrafter"/>
</dbReference>
<dbReference type="SUPFAM" id="SSF55729">
    <property type="entry name" value="Acyl-CoA N-acyltransferases (Nat)"/>
    <property type="match status" value="1"/>
</dbReference>
<evidence type="ECO:0000313" key="2">
    <source>
        <dbReference type="EMBL" id="GEK58661.1"/>
    </source>
</evidence>
<comment type="caution">
    <text evidence="2">The sequence shown here is derived from an EMBL/GenBank/DDBJ whole genome shotgun (WGS) entry which is preliminary data.</text>
</comment>
<dbReference type="RefSeq" id="WP_094908532.1">
    <property type="nucleotide sequence ID" value="NZ_BJUN01000007.1"/>
</dbReference>
<evidence type="ECO:0000313" key="3">
    <source>
        <dbReference type="Proteomes" id="UP000321051"/>
    </source>
</evidence>
<organism evidence="2 3">
    <name type="scientific">Marinococcus halophilus</name>
    <dbReference type="NCBI Taxonomy" id="1371"/>
    <lineage>
        <taxon>Bacteria</taxon>
        <taxon>Bacillati</taxon>
        <taxon>Bacillota</taxon>
        <taxon>Bacilli</taxon>
        <taxon>Bacillales</taxon>
        <taxon>Bacillaceae</taxon>
        <taxon>Marinococcus</taxon>
    </lineage>
</organism>
<dbReference type="Gene3D" id="3.40.630.30">
    <property type="match status" value="1"/>
</dbReference>
<accession>A0A510Y7J7</accession>
<dbReference type="PANTHER" id="PTHR43441:SF12">
    <property type="entry name" value="RIBOSOMAL N-ACETYLTRANSFERASE YDAF-RELATED"/>
    <property type="match status" value="1"/>
</dbReference>
<feature type="domain" description="N-acetyltransferase" evidence="1">
    <location>
        <begin position="10"/>
        <end position="167"/>
    </location>
</feature>
<dbReference type="Pfam" id="PF13302">
    <property type="entry name" value="Acetyltransf_3"/>
    <property type="match status" value="1"/>
</dbReference>
<dbReference type="STRING" id="1371.GCA_900166605_00832"/>
<dbReference type="EMBL" id="BJUN01000007">
    <property type="protein sequence ID" value="GEK58661.1"/>
    <property type="molecule type" value="Genomic_DNA"/>
</dbReference>
<dbReference type="InterPro" id="IPR016181">
    <property type="entry name" value="Acyl_CoA_acyltransferase"/>
</dbReference>
<keyword evidence="3" id="KW-1185">Reference proteome</keyword>
<name>A0A510Y7J7_MARHA</name>
<dbReference type="Proteomes" id="UP000321051">
    <property type="component" value="Unassembled WGS sequence"/>
</dbReference>
<proteinExistence type="predicted"/>
<protein>
    <submittedName>
        <fullName evidence="2">50S ribosomal protein L7 serine acetyltransferase</fullName>
    </submittedName>
</protein>
<gene>
    <name evidence="2" type="ORF">MHA01_15660</name>
</gene>
<dbReference type="InterPro" id="IPR000182">
    <property type="entry name" value="GNAT_dom"/>
</dbReference>
<keyword evidence="2" id="KW-0687">Ribonucleoprotein</keyword>
<keyword evidence="2" id="KW-0689">Ribosomal protein</keyword>
<dbReference type="PANTHER" id="PTHR43441">
    <property type="entry name" value="RIBOSOMAL-PROTEIN-SERINE ACETYLTRANSFERASE"/>
    <property type="match status" value="1"/>
</dbReference>
<dbReference type="InterPro" id="IPR051908">
    <property type="entry name" value="Ribosomal_N-acetyltransferase"/>
</dbReference>
<sequence length="196" mass="23398">MAEFTVDSQVYLRPFKEQDAPDYLQLVEDNRSYLRHWLPWVDKTRELRDVLRFFEYRAKLARRGSSYTFGIWYEGSLAGAISFNHVYRLTRRTVIGYWLAASFQGRGIMTRAVQTLTDYAFRDIHLRRVDICVAPDNQPSRSIPERLGFEKYKYVRNAEWLYDHYVDHVVYTMRSRFWFPAILDAGIEPTTKTPQF</sequence>
<dbReference type="GO" id="GO:0005840">
    <property type="term" value="C:ribosome"/>
    <property type="evidence" value="ECO:0007669"/>
    <property type="project" value="UniProtKB-KW"/>
</dbReference>